<dbReference type="RefSeq" id="WP_378218648.1">
    <property type="nucleotide sequence ID" value="NZ_JBHRTK010000003.1"/>
</dbReference>
<proteinExistence type="inferred from homology"/>
<keyword evidence="7" id="KW-1185">Reference proteome</keyword>
<accession>A0ABV7K7C3</accession>
<comment type="subcellular location">
    <subcellularLocation>
        <location evidence="3">Secreted</location>
    </subcellularLocation>
    <subcellularLocation>
        <location evidence="3">Bacterial flagellum</location>
    </subcellularLocation>
</comment>
<dbReference type="InterPro" id="IPR001492">
    <property type="entry name" value="Flagellin"/>
</dbReference>
<dbReference type="PANTHER" id="PTHR42792">
    <property type="entry name" value="FLAGELLIN"/>
    <property type="match status" value="1"/>
</dbReference>
<dbReference type="InterPro" id="IPR001029">
    <property type="entry name" value="Flagellin_N"/>
</dbReference>
<evidence type="ECO:0000259" key="4">
    <source>
        <dbReference type="Pfam" id="PF00669"/>
    </source>
</evidence>
<keyword evidence="6" id="KW-0969">Cilium</keyword>
<comment type="function">
    <text evidence="3">Flagellin is the subunit protein which polymerizes to form the filaments of bacterial flagella.</text>
</comment>
<reference evidence="7" key="1">
    <citation type="journal article" date="2019" name="Int. J. Syst. Evol. Microbiol.">
        <title>The Global Catalogue of Microorganisms (GCM) 10K type strain sequencing project: providing services to taxonomists for standard genome sequencing and annotation.</title>
        <authorList>
            <consortium name="The Broad Institute Genomics Platform"/>
            <consortium name="The Broad Institute Genome Sequencing Center for Infectious Disease"/>
            <person name="Wu L."/>
            <person name="Ma J."/>
        </authorList>
    </citation>
    <scope>NUCLEOTIDE SEQUENCE [LARGE SCALE GENOMIC DNA]</scope>
    <source>
        <strain evidence="7">KCTC 52165</strain>
    </source>
</reference>
<keyword evidence="6" id="KW-0282">Flagellum</keyword>
<dbReference type="InterPro" id="IPR046358">
    <property type="entry name" value="Flagellin_C"/>
</dbReference>
<feature type="domain" description="Flagellin C-terminal" evidence="5">
    <location>
        <begin position="270"/>
        <end position="354"/>
    </location>
</feature>
<dbReference type="Pfam" id="PF00700">
    <property type="entry name" value="Flagellin_C"/>
    <property type="match status" value="1"/>
</dbReference>
<evidence type="ECO:0000259" key="5">
    <source>
        <dbReference type="Pfam" id="PF00700"/>
    </source>
</evidence>
<sequence length="356" mass="36839">MASIMTNASALTALQSLSATNKALEQTQARISTGYRVADAVDNAAYWSIATTMRSDNQSLSTVQDALGLGASKVDTAYTGMNKVLTAVDDLKQKLVTAYGASAADKAKIQTEIDALQGQMKSFAGAATFSGSNFLSVTSTRVAADNDGVQPDVKIVAAFNRSSGGVVSLGTIDIDIESVKLFDNGAANAVKNAGLLDRQTTVYATAADQATYDAAYATAIAAGKSDVDANTDAEAAVGTPAPANIAKISVHNLDITAAGVTDDVITQMISKVDNVLKALTDAATVLGAAKKQIDLQKTFTQSLMDSIDKGVGQLVDADMNKESTRLQALQVQQQLGIQALSIANANSQNILSLFKG</sequence>
<comment type="similarity">
    <text evidence="1 3">Belongs to the bacterial flagellin family.</text>
</comment>
<dbReference type="Proteomes" id="UP001595583">
    <property type="component" value="Unassembled WGS sequence"/>
</dbReference>
<dbReference type="PANTHER" id="PTHR42792:SF2">
    <property type="entry name" value="FLAGELLIN"/>
    <property type="match status" value="1"/>
</dbReference>
<evidence type="ECO:0000313" key="6">
    <source>
        <dbReference type="EMBL" id="MFC3205303.1"/>
    </source>
</evidence>
<protein>
    <recommendedName>
        <fullName evidence="3">Flagellin</fullName>
    </recommendedName>
</protein>
<keyword evidence="3" id="KW-0964">Secreted</keyword>
<evidence type="ECO:0000256" key="3">
    <source>
        <dbReference type="RuleBase" id="RU362073"/>
    </source>
</evidence>
<dbReference type="Pfam" id="PF00669">
    <property type="entry name" value="Flagellin_N"/>
    <property type="match status" value="1"/>
</dbReference>
<keyword evidence="6" id="KW-0966">Cell projection</keyword>
<feature type="domain" description="Flagellin N-terminal" evidence="4">
    <location>
        <begin position="4"/>
        <end position="139"/>
    </location>
</feature>
<comment type="caution">
    <text evidence="6">The sequence shown here is derived from an EMBL/GenBank/DDBJ whole genome shotgun (WGS) entry which is preliminary data.</text>
</comment>
<keyword evidence="2 3" id="KW-0975">Bacterial flagellum</keyword>
<dbReference type="EMBL" id="JBHRTK010000003">
    <property type="protein sequence ID" value="MFC3205303.1"/>
    <property type="molecule type" value="Genomic_DNA"/>
</dbReference>
<name>A0ABV7K7C3_9HYPH</name>
<gene>
    <name evidence="6" type="ORF">ACFOHJ_03690</name>
</gene>
<evidence type="ECO:0000256" key="1">
    <source>
        <dbReference type="ARBA" id="ARBA00005709"/>
    </source>
</evidence>
<dbReference type="SUPFAM" id="SSF64518">
    <property type="entry name" value="Phase 1 flagellin"/>
    <property type="match status" value="1"/>
</dbReference>
<dbReference type="Gene3D" id="1.20.1330.10">
    <property type="entry name" value="f41 fragment of flagellin, N-terminal domain"/>
    <property type="match status" value="1"/>
</dbReference>
<evidence type="ECO:0000256" key="2">
    <source>
        <dbReference type="ARBA" id="ARBA00023143"/>
    </source>
</evidence>
<organism evidence="6 7">
    <name type="scientific">Aquamicrobium soli</name>
    <dbReference type="NCBI Taxonomy" id="1811518"/>
    <lineage>
        <taxon>Bacteria</taxon>
        <taxon>Pseudomonadati</taxon>
        <taxon>Pseudomonadota</taxon>
        <taxon>Alphaproteobacteria</taxon>
        <taxon>Hyphomicrobiales</taxon>
        <taxon>Phyllobacteriaceae</taxon>
        <taxon>Aquamicrobium</taxon>
    </lineage>
</organism>
<evidence type="ECO:0000313" key="7">
    <source>
        <dbReference type="Proteomes" id="UP001595583"/>
    </source>
</evidence>